<dbReference type="Proteomes" id="UP001595921">
    <property type="component" value="Unassembled WGS sequence"/>
</dbReference>
<proteinExistence type="predicted"/>
<gene>
    <name evidence="3" type="ORF">ACFO0N_01565</name>
</gene>
<comment type="caution">
    <text evidence="3">The sequence shown here is derived from an EMBL/GenBank/DDBJ whole genome shotgun (WGS) entry which is preliminary data.</text>
</comment>
<accession>A0ABD5P6V9</accession>
<evidence type="ECO:0000313" key="4">
    <source>
        <dbReference type="Proteomes" id="UP001595921"/>
    </source>
</evidence>
<evidence type="ECO:0000259" key="2">
    <source>
        <dbReference type="Pfam" id="PF14344"/>
    </source>
</evidence>
<dbReference type="AlphaFoldDB" id="A0ABD5P6V9"/>
<dbReference type="Pfam" id="PF14344">
    <property type="entry name" value="DUF4397"/>
    <property type="match status" value="1"/>
</dbReference>
<dbReference type="NCBIfam" id="TIGR01409">
    <property type="entry name" value="TAT_signal_seq"/>
    <property type="match status" value="1"/>
</dbReference>
<feature type="region of interest" description="Disordered" evidence="1">
    <location>
        <begin position="243"/>
        <end position="262"/>
    </location>
</feature>
<evidence type="ECO:0000256" key="1">
    <source>
        <dbReference type="SAM" id="MobiDB-lite"/>
    </source>
</evidence>
<dbReference type="InterPro" id="IPR025510">
    <property type="entry name" value="DUF4397"/>
</dbReference>
<dbReference type="EMBL" id="JBHSDS010000002">
    <property type="protein sequence ID" value="MFC4356630.1"/>
    <property type="molecule type" value="Genomic_DNA"/>
</dbReference>
<feature type="compositionally biased region" description="Basic and acidic residues" evidence="1">
    <location>
        <begin position="249"/>
        <end position="262"/>
    </location>
</feature>
<dbReference type="RefSeq" id="WP_267625067.1">
    <property type="nucleotide sequence ID" value="NZ_JAODIW010000010.1"/>
</dbReference>
<feature type="domain" description="DUF4397" evidence="2">
    <location>
        <begin position="35"/>
        <end position="159"/>
    </location>
</feature>
<evidence type="ECO:0000313" key="3">
    <source>
        <dbReference type="EMBL" id="MFC4356630.1"/>
    </source>
</evidence>
<name>A0ABD5P6V9_9EURY</name>
<organism evidence="3 4">
    <name type="scientific">Halobium salinum</name>
    <dbReference type="NCBI Taxonomy" id="1364940"/>
    <lineage>
        <taxon>Archaea</taxon>
        <taxon>Methanobacteriati</taxon>
        <taxon>Methanobacteriota</taxon>
        <taxon>Stenosarchaea group</taxon>
        <taxon>Halobacteria</taxon>
        <taxon>Halobacteriales</taxon>
        <taxon>Haloferacaceae</taxon>
        <taxon>Halobium</taxon>
    </lineage>
</organism>
<keyword evidence="4" id="KW-1185">Reference proteome</keyword>
<dbReference type="InterPro" id="IPR019546">
    <property type="entry name" value="TAT_signal_bac_arc"/>
</dbReference>
<protein>
    <submittedName>
        <fullName evidence="3">DUF4397 domain-containing protein</fullName>
    </submittedName>
</protein>
<reference evidence="3 4" key="1">
    <citation type="journal article" date="2019" name="Int. J. Syst. Evol. Microbiol.">
        <title>The Global Catalogue of Microorganisms (GCM) 10K type strain sequencing project: providing services to taxonomists for standard genome sequencing and annotation.</title>
        <authorList>
            <consortium name="The Broad Institute Genomics Platform"/>
            <consortium name="The Broad Institute Genome Sequencing Center for Infectious Disease"/>
            <person name="Wu L."/>
            <person name="Ma J."/>
        </authorList>
    </citation>
    <scope>NUCLEOTIDE SEQUENCE [LARGE SCALE GENOMIC DNA]</scope>
    <source>
        <strain evidence="3 4">CGMCC 1.12553</strain>
    </source>
</reference>
<dbReference type="InterPro" id="IPR006311">
    <property type="entry name" value="TAT_signal"/>
</dbReference>
<dbReference type="PROSITE" id="PS51318">
    <property type="entry name" value="TAT"/>
    <property type="match status" value="1"/>
</dbReference>
<sequence length="262" mass="27290">MNPSRRQFLGTVAATGAALTVGVGAAAADDHTGDAALRVAHLSPDAPNVDVYVNGEKVLSDVPFGAVSDYLTGLAPDTYTVKVTAAGQPDVVAFEGDLTLEAKPYTVAAIGELTPDCAAEEAKAFEPLVLTDNMEPVPEDMARVRIVHASPDAPDVDVTVPSAGVKLADDLEYGTASEYVDVPAGDYTVEVQTADDEDMYDYATVELSVEGGKAYSAFAAGFFTPGNEDESDGEDPPAFQVIPAVDYVPEMKSKDGSSEESS</sequence>